<organism evidence="1 2">
    <name type="scientific">Nostoc sphaeroides CCNUC1</name>
    <dbReference type="NCBI Taxonomy" id="2653204"/>
    <lineage>
        <taxon>Bacteria</taxon>
        <taxon>Bacillati</taxon>
        <taxon>Cyanobacteriota</taxon>
        <taxon>Cyanophyceae</taxon>
        <taxon>Nostocales</taxon>
        <taxon>Nostocaceae</taxon>
        <taxon>Nostoc</taxon>
    </lineage>
</organism>
<gene>
    <name evidence="1" type="ORF">GXM_09268</name>
</gene>
<evidence type="ECO:0000313" key="1">
    <source>
        <dbReference type="EMBL" id="QFS51774.1"/>
    </source>
</evidence>
<dbReference type="AlphaFoldDB" id="A0A5P8WGG0"/>
<protein>
    <submittedName>
        <fullName evidence="1">Uncharacterized protein</fullName>
    </submittedName>
</protein>
<dbReference type="EMBL" id="CP045227">
    <property type="protein sequence ID" value="QFS51774.1"/>
    <property type="molecule type" value="Genomic_DNA"/>
</dbReference>
<sequence length="141" mass="16225">MTTQQVTIELPEPIFRQLVRIAEATHQPVEALVTQSVISNLPPFTENAPTDIQPELLRMQTVDKDELKAIAYAQVEPSDRERHLNLLKKNEEDLLTAEERQELTALRLAADHLMLRKAYAWSILRWRGQRIPPLQDLPVSL</sequence>
<dbReference type="RefSeq" id="WP_152592129.1">
    <property type="nucleotide sequence ID" value="NZ_CP045227.1"/>
</dbReference>
<evidence type="ECO:0000313" key="2">
    <source>
        <dbReference type="Proteomes" id="UP000326678"/>
    </source>
</evidence>
<reference evidence="1 2" key="1">
    <citation type="submission" date="2019-10" db="EMBL/GenBank/DDBJ databases">
        <title>Genomic and transcriptomic insights into the perfect genentic adaptation of a filamentous nitrogen-fixing cyanobacterium to rice fields.</title>
        <authorList>
            <person name="Chen Z."/>
        </authorList>
    </citation>
    <scope>NUCLEOTIDE SEQUENCE [LARGE SCALE GENOMIC DNA]</scope>
    <source>
        <strain evidence="1">CCNUC1</strain>
    </source>
</reference>
<name>A0A5P8WGG0_9NOSO</name>
<dbReference type="Proteomes" id="UP000326678">
    <property type="component" value="Chromosome Gxm2"/>
</dbReference>
<dbReference type="KEGG" id="nsh:GXM_09268"/>
<keyword evidence="2" id="KW-1185">Reference proteome</keyword>
<proteinExistence type="predicted"/>
<accession>A0A5P8WGG0</accession>